<dbReference type="InterPro" id="IPR036390">
    <property type="entry name" value="WH_DNA-bd_sf"/>
</dbReference>
<evidence type="ECO:0000256" key="1">
    <source>
        <dbReference type="ARBA" id="ARBA00023015"/>
    </source>
</evidence>
<evidence type="ECO:0000256" key="2">
    <source>
        <dbReference type="ARBA" id="ARBA00023125"/>
    </source>
</evidence>
<dbReference type="PRINTS" id="PR00035">
    <property type="entry name" value="HTHGNTR"/>
</dbReference>
<dbReference type="Pfam" id="PF07702">
    <property type="entry name" value="UTRA"/>
    <property type="match status" value="1"/>
</dbReference>
<dbReference type="OrthoDB" id="5450856at2"/>
<keyword evidence="3" id="KW-0804">Transcription</keyword>
<name>A0A4V3DVP5_9NEIS</name>
<dbReference type="SUPFAM" id="SSF64288">
    <property type="entry name" value="Chorismate lyase-like"/>
    <property type="match status" value="1"/>
</dbReference>
<dbReference type="SMART" id="SM00866">
    <property type="entry name" value="UTRA"/>
    <property type="match status" value="1"/>
</dbReference>
<accession>A0A4V3DVP5</accession>
<dbReference type="Proteomes" id="UP000295611">
    <property type="component" value="Unassembled WGS sequence"/>
</dbReference>
<dbReference type="PANTHER" id="PTHR44846">
    <property type="entry name" value="MANNOSYL-D-GLYCERATE TRANSPORT/METABOLISM SYSTEM REPRESSOR MNGR-RELATED"/>
    <property type="match status" value="1"/>
</dbReference>
<dbReference type="InterPro" id="IPR050679">
    <property type="entry name" value="Bact_HTH_transcr_reg"/>
</dbReference>
<reference evidence="5 6" key="1">
    <citation type="submission" date="2019-03" db="EMBL/GenBank/DDBJ databases">
        <title>Genomic Encyclopedia of Type Strains, Phase III (KMG-III): the genomes of soil and plant-associated and newly described type strains.</title>
        <authorList>
            <person name="Whitman W."/>
        </authorList>
    </citation>
    <scope>NUCLEOTIDE SEQUENCE [LARGE SCALE GENOMIC DNA]</scope>
    <source>
        <strain evidence="5 6">CECT 8976</strain>
    </source>
</reference>
<dbReference type="PANTHER" id="PTHR44846:SF7">
    <property type="entry name" value="TRANSCRIPTIONAL REGULATOR OF 2-AMINOETHYLPHOSPHONATE DEGRADATION OPERONS-RELATED"/>
    <property type="match status" value="1"/>
</dbReference>
<dbReference type="Gene3D" id="3.40.1410.10">
    <property type="entry name" value="Chorismate lyase-like"/>
    <property type="match status" value="1"/>
</dbReference>
<dbReference type="InterPro" id="IPR011663">
    <property type="entry name" value="UTRA"/>
</dbReference>
<sequence length="242" mass="27728">MSHPPRSQAAQIRESLGAQMDSGLLPPGAKLPSERELSELFSTTRITIKDALLALEAEGRIYREDRRGWFVSPPRLVYNPQYRSHFHEMVTRQQRQVETRVLSAGMVLATPALSQALELGPLAQLCRIRRTRSIDGRVVMYVEHHLKPSFFPDILARDLSQSLTLIYQREYGIRYGRSRFDIYPSAARGDVAQALTLAEGSPILLVFRINYDQHGRIIDCDHEYWRHDAIRITVDSQTAERD</sequence>
<evidence type="ECO:0000313" key="6">
    <source>
        <dbReference type="Proteomes" id="UP000295611"/>
    </source>
</evidence>
<dbReference type="GO" id="GO:0003677">
    <property type="term" value="F:DNA binding"/>
    <property type="evidence" value="ECO:0007669"/>
    <property type="project" value="UniProtKB-KW"/>
</dbReference>
<dbReference type="InterPro" id="IPR036388">
    <property type="entry name" value="WH-like_DNA-bd_sf"/>
</dbReference>
<keyword evidence="1" id="KW-0805">Transcription regulation</keyword>
<dbReference type="GO" id="GO:0045892">
    <property type="term" value="P:negative regulation of DNA-templated transcription"/>
    <property type="evidence" value="ECO:0007669"/>
    <property type="project" value="TreeGrafter"/>
</dbReference>
<evidence type="ECO:0000256" key="3">
    <source>
        <dbReference type="ARBA" id="ARBA00023163"/>
    </source>
</evidence>
<dbReference type="GO" id="GO:0003700">
    <property type="term" value="F:DNA-binding transcription factor activity"/>
    <property type="evidence" value="ECO:0007669"/>
    <property type="project" value="InterPro"/>
</dbReference>
<protein>
    <submittedName>
        <fullName evidence="5">GntR family transcriptional regulator</fullName>
    </submittedName>
</protein>
<dbReference type="InterPro" id="IPR000524">
    <property type="entry name" value="Tscrpt_reg_HTH_GntR"/>
</dbReference>
<dbReference type="CDD" id="cd07377">
    <property type="entry name" value="WHTH_GntR"/>
    <property type="match status" value="1"/>
</dbReference>
<feature type="domain" description="HTH gntR-type" evidence="4">
    <location>
        <begin position="6"/>
        <end position="74"/>
    </location>
</feature>
<dbReference type="AlphaFoldDB" id="A0A4V3DVP5"/>
<evidence type="ECO:0000313" key="5">
    <source>
        <dbReference type="EMBL" id="TDR81489.1"/>
    </source>
</evidence>
<dbReference type="Gene3D" id="1.10.10.10">
    <property type="entry name" value="Winged helix-like DNA-binding domain superfamily/Winged helix DNA-binding domain"/>
    <property type="match status" value="1"/>
</dbReference>
<comment type="caution">
    <text evidence="5">The sequence shown here is derived from an EMBL/GenBank/DDBJ whole genome shotgun (WGS) entry which is preliminary data.</text>
</comment>
<keyword evidence="2" id="KW-0238">DNA-binding</keyword>
<evidence type="ECO:0000259" key="4">
    <source>
        <dbReference type="PROSITE" id="PS50949"/>
    </source>
</evidence>
<keyword evidence="6" id="KW-1185">Reference proteome</keyword>
<gene>
    <name evidence="5" type="ORF">DFP86_103142</name>
</gene>
<organism evidence="5 6">
    <name type="scientific">Paludibacterium purpuratum</name>
    <dbReference type="NCBI Taxonomy" id="1144873"/>
    <lineage>
        <taxon>Bacteria</taxon>
        <taxon>Pseudomonadati</taxon>
        <taxon>Pseudomonadota</taxon>
        <taxon>Betaproteobacteria</taxon>
        <taxon>Neisseriales</taxon>
        <taxon>Chromobacteriaceae</taxon>
        <taxon>Paludibacterium</taxon>
    </lineage>
</organism>
<dbReference type="RefSeq" id="WP_133678859.1">
    <property type="nucleotide sequence ID" value="NZ_SNZP01000003.1"/>
</dbReference>
<proteinExistence type="predicted"/>
<dbReference type="SUPFAM" id="SSF46785">
    <property type="entry name" value="Winged helix' DNA-binding domain"/>
    <property type="match status" value="1"/>
</dbReference>
<dbReference type="PROSITE" id="PS50949">
    <property type="entry name" value="HTH_GNTR"/>
    <property type="match status" value="1"/>
</dbReference>
<dbReference type="Pfam" id="PF00392">
    <property type="entry name" value="GntR"/>
    <property type="match status" value="1"/>
</dbReference>
<dbReference type="EMBL" id="SNZP01000003">
    <property type="protein sequence ID" value="TDR81489.1"/>
    <property type="molecule type" value="Genomic_DNA"/>
</dbReference>
<dbReference type="SMART" id="SM00345">
    <property type="entry name" value="HTH_GNTR"/>
    <property type="match status" value="1"/>
</dbReference>
<dbReference type="InterPro" id="IPR028978">
    <property type="entry name" value="Chorismate_lyase_/UTRA_dom_sf"/>
</dbReference>